<gene>
    <name evidence="1" type="ORF">CYMTET_42667</name>
</gene>
<comment type="caution">
    <text evidence="1">The sequence shown here is derived from an EMBL/GenBank/DDBJ whole genome shotgun (WGS) entry which is preliminary data.</text>
</comment>
<accession>A0AAE0C3Q8</accession>
<protein>
    <submittedName>
        <fullName evidence="1">Uncharacterized protein</fullName>
    </submittedName>
</protein>
<evidence type="ECO:0000313" key="1">
    <source>
        <dbReference type="EMBL" id="KAK3247847.1"/>
    </source>
</evidence>
<dbReference type="Proteomes" id="UP001190700">
    <property type="component" value="Unassembled WGS sequence"/>
</dbReference>
<organism evidence="1 2">
    <name type="scientific">Cymbomonas tetramitiformis</name>
    <dbReference type="NCBI Taxonomy" id="36881"/>
    <lineage>
        <taxon>Eukaryota</taxon>
        <taxon>Viridiplantae</taxon>
        <taxon>Chlorophyta</taxon>
        <taxon>Pyramimonadophyceae</taxon>
        <taxon>Pyramimonadales</taxon>
        <taxon>Pyramimonadaceae</taxon>
        <taxon>Cymbomonas</taxon>
    </lineage>
</organism>
<proteinExistence type="predicted"/>
<reference evidence="1 2" key="1">
    <citation type="journal article" date="2015" name="Genome Biol. Evol.">
        <title>Comparative Genomics of a Bacterivorous Green Alga Reveals Evolutionary Causalities and Consequences of Phago-Mixotrophic Mode of Nutrition.</title>
        <authorList>
            <person name="Burns J.A."/>
            <person name="Paasch A."/>
            <person name="Narechania A."/>
            <person name="Kim E."/>
        </authorList>
    </citation>
    <scope>NUCLEOTIDE SEQUENCE [LARGE SCALE GENOMIC DNA]</scope>
    <source>
        <strain evidence="1 2">PLY_AMNH</strain>
    </source>
</reference>
<dbReference type="AlphaFoldDB" id="A0AAE0C3Q8"/>
<sequence length="140" mass="15806">MALEPMMMLSAVQANTEIKAYRRRYAGADSAATPHDILVAYATPLVGTSMLSTVATTTVPTSEDLTDPSISPEWRKKFQQLAESFTSRVIREALPNFDALQKDEVAHVRLQEGWNRIAPAKRPYKMYMVELIQLRAWTSF</sequence>
<dbReference type="EMBL" id="LGRX02028614">
    <property type="protein sequence ID" value="KAK3247847.1"/>
    <property type="molecule type" value="Genomic_DNA"/>
</dbReference>
<keyword evidence="2" id="KW-1185">Reference proteome</keyword>
<name>A0AAE0C3Q8_9CHLO</name>
<evidence type="ECO:0000313" key="2">
    <source>
        <dbReference type="Proteomes" id="UP001190700"/>
    </source>
</evidence>